<dbReference type="SUPFAM" id="SSF52151">
    <property type="entry name" value="FabD/lysophospholipase-like"/>
    <property type="match status" value="1"/>
</dbReference>
<organism evidence="6 7">
    <name type="scientific">Photobacterium lipolyticum</name>
    <dbReference type="NCBI Taxonomy" id="266810"/>
    <lineage>
        <taxon>Bacteria</taxon>
        <taxon>Pseudomonadati</taxon>
        <taxon>Pseudomonadota</taxon>
        <taxon>Gammaproteobacteria</taxon>
        <taxon>Vibrionales</taxon>
        <taxon>Vibrionaceae</taxon>
        <taxon>Photobacterium</taxon>
    </lineage>
</organism>
<keyword evidence="7" id="KW-1185">Reference proteome</keyword>
<feature type="short sequence motif" description="GXSXG" evidence="4">
    <location>
        <begin position="46"/>
        <end position="50"/>
    </location>
</feature>
<evidence type="ECO:0000259" key="5">
    <source>
        <dbReference type="PROSITE" id="PS51635"/>
    </source>
</evidence>
<dbReference type="InterPro" id="IPR050301">
    <property type="entry name" value="NTE"/>
</dbReference>
<dbReference type="OrthoDB" id="9798773at2"/>
<reference evidence="6 7" key="1">
    <citation type="submission" date="2018-03" db="EMBL/GenBank/DDBJ databases">
        <title>Whole genome sequencing of Histamine producing bacteria.</title>
        <authorList>
            <person name="Butler K."/>
        </authorList>
    </citation>
    <scope>NUCLEOTIDE SEQUENCE [LARGE SCALE GENOMIC DNA]</scope>
    <source>
        <strain evidence="6 7">DSM 16190</strain>
    </source>
</reference>
<evidence type="ECO:0000313" key="7">
    <source>
        <dbReference type="Proteomes" id="UP000240904"/>
    </source>
</evidence>
<comment type="caution">
    <text evidence="4">Lacks conserved residue(s) required for the propagation of feature annotation.</text>
</comment>
<dbReference type="Proteomes" id="UP000240904">
    <property type="component" value="Unassembled WGS sequence"/>
</dbReference>
<evidence type="ECO:0000256" key="1">
    <source>
        <dbReference type="ARBA" id="ARBA00022801"/>
    </source>
</evidence>
<dbReference type="EMBL" id="PYMC01000020">
    <property type="protein sequence ID" value="PSW01713.1"/>
    <property type="molecule type" value="Genomic_DNA"/>
</dbReference>
<feature type="active site" description="Nucleophile" evidence="4">
    <location>
        <position position="48"/>
    </location>
</feature>
<keyword evidence="3 4" id="KW-0443">Lipid metabolism</keyword>
<dbReference type="InterPro" id="IPR016035">
    <property type="entry name" value="Acyl_Trfase/lysoPLipase"/>
</dbReference>
<evidence type="ECO:0000256" key="3">
    <source>
        <dbReference type="ARBA" id="ARBA00023098"/>
    </source>
</evidence>
<dbReference type="Gene3D" id="3.40.1090.10">
    <property type="entry name" value="Cytosolic phospholipase A2 catalytic domain"/>
    <property type="match status" value="1"/>
</dbReference>
<feature type="domain" description="PNPLA" evidence="5">
    <location>
        <begin position="10"/>
        <end position="225"/>
    </location>
</feature>
<dbReference type="GO" id="GO:0016787">
    <property type="term" value="F:hydrolase activity"/>
    <property type="evidence" value="ECO:0007669"/>
    <property type="project" value="UniProtKB-UniRule"/>
</dbReference>
<dbReference type="GO" id="GO:0016042">
    <property type="term" value="P:lipid catabolic process"/>
    <property type="evidence" value="ECO:0007669"/>
    <property type="project" value="UniProtKB-UniRule"/>
</dbReference>
<name>A0A2T3MT68_9GAMM</name>
<gene>
    <name evidence="6" type="ORF">C9I89_19730</name>
</gene>
<dbReference type="AlphaFoldDB" id="A0A2T3MT68"/>
<dbReference type="RefSeq" id="WP_107285039.1">
    <property type="nucleotide sequence ID" value="NZ_PYMC01000020.1"/>
</dbReference>
<dbReference type="Pfam" id="PF01734">
    <property type="entry name" value="Patatin"/>
    <property type="match status" value="1"/>
</dbReference>
<evidence type="ECO:0000256" key="2">
    <source>
        <dbReference type="ARBA" id="ARBA00022963"/>
    </source>
</evidence>
<dbReference type="PANTHER" id="PTHR14226">
    <property type="entry name" value="NEUROPATHY TARGET ESTERASE/SWISS CHEESE D.MELANOGASTER"/>
    <property type="match status" value="1"/>
</dbReference>
<proteinExistence type="predicted"/>
<keyword evidence="2 4" id="KW-0442">Lipid degradation</keyword>
<comment type="caution">
    <text evidence="6">The sequence shown here is derived from an EMBL/GenBank/DDBJ whole genome shotgun (WGS) entry which is preliminary data.</text>
</comment>
<protein>
    <submittedName>
        <fullName evidence="6">Patatin</fullName>
    </submittedName>
</protein>
<dbReference type="InterPro" id="IPR002641">
    <property type="entry name" value="PNPLA_dom"/>
</dbReference>
<accession>A0A2T3MT68</accession>
<sequence>MAKDKPKISLLLTGGGARAAYQVGVLKAIAEWYPRVHHSPFSIYCGTSAGAINAISIACYASCFRLGVKKLEWIWSQLHSRKVFNASSYGMTSYLAKQWFARLQADYHERPPFGLLNNRPLRQLLNQVNNYERLEKQILAGNLHGVSVTASSYKSGGSVSFFQGQKELTEWDQAKSKGRRTLITTEHLLASSAIPLIFPATRIGQTYYGDGSIHQLAPLRPSLRMGADKIFIIDLINQKVSERDHTKAPGLATLGGHLMDTIFSDTMTADLEHLSRTNTLIQALPEHEQQRLQLKNVDYIHLSPSQSFGLLAQKYYCHMPPMPRALMRLAGVSPSDDAAITSYILFEPDYIHALINMGYQDALEQDTILRNFLK</sequence>
<feature type="active site" description="Proton acceptor" evidence="4">
    <location>
        <position position="210"/>
    </location>
</feature>
<dbReference type="PANTHER" id="PTHR14226:SF57">
    <property type="entry name" value="BLR7027 PROTEIN"/>
    <property type="match status" value="1"/>
</dbReference>
<evidence type="ECO:0000313" key="6">
    <source>
        <dbReference type="EMBL" id="PSW01713.1"/>
    </source>
</evidence>
<keyword evidence="1 4" id="KW-0378">Hydrolase</keyword>
<dbReference type="PROSITE" id="PS51635">
    <property type="entry name" value="PNPLA"/>
    <property type="match status" value="1"/>
</dbReference>
<evidence type="ECO:0000256" key="4">
    <source>
        <dbReference type="PROSITE-ProRule" id="PRU01161"/>
    </source>
</evidence>